<evidence type="ECO:0000313" key="3">
    <source>
        <dbReference type="Proteomes" id="UP000704712"/>
    </source>
</evidence>
<feature type="compositionally biased region" description="Polar residues" evidence="1">
    <location>
        <begin position="1018"/>
        <end position="1034"/>
    </location>
</feature>
<feature type="compositionally biased region" description="Basic residues" evidence="1">
    <location>
        <begin position="182"/>
        <end position="191"/>
    </location>
</feature>
<gene>
    <name evidence="2" type="ORF">GN958_ATG03746</name>
</gene>
<feature type="compositionally biased region" description="Polar residues" evidence="1">
    <location>
        <begin position="541"/>
        <end position="554"/>
    </location>
</feature>
<feature type="compositionally biased region" description="Polar residues" evidence="1">
    <location>
        <begin position="1045"/>
        <end position="1054"/>
    </location>
</feature>
<feature type="compositionally biased region" description="Low complexity" evidence="1">
    <location>
        <begin position="205"/>
        <end position="227"/>
    </location>
</feature>
<feature type="region of interest" description="Disordered" evidence="1">
    <location>
        <begin position="122"/>
        <end position="305"/>
    </location>
</feature>
<evidence type="ECO:0000256" key="1">
    <source>
        <dbReference type="SAM" id="MobiDB-lite"/>
    </source>
</evidence>
<feature type="compositionally biased region" description="Low complexity" evidence="1">
    <location>
        <begin position="981"/>
        <end position="997"/>
    </location>
</feature>
<feature type="compositionally biased region" description="Basic and acidic residues" evidence="1">
    <location>
        <begin position="235"/>
        <end position="245"/>
    </location>
</feature>
<feature type="compositionally biased region" description="Low complexity" evidence="1">
    <location>
        <begin position="276"/>
        <end position="290"/>
    </location>
</feature>
<feature type="region of interest" description="Disordered" evidence="1">
    <location>
        <begin position="832"/>
        <end position="1064"/>
    </location>
</feature>
<dbReference type="Proteomes" id="UP000704712">
    <property type="component" value="Unassembled WGS sequence"/>
</dbReference>
<feature type="compositionally biased region" description="Basic and acidic residues" evidence="1">
    <location>
        <begin position="529"/>
        <end position="540"/>
    </location>
</feature>
<feature type="compositionally biased region" description="Basic and acidic residues" evidence="1">
    <location>
        <begin position="1055"/>
        <end position="1064"/>
    </location>
</feature>
<feature type="compositionally biased region" description="Basic and acidic residues" evidence="1">
    <location>
        <begin position="457"/>
        <end position="471"/>
    </location>
</feature>
<dbReference type="AlphaFoldDB" id="A0A8S9V4S4"/>
<feature type="compositionally biased region" description="Polar residues" evidence="1">
    <location>
        <begin position="416"/>
        <end position="442"/>
    </location>
</feature>
<dbReference type="EMBL" id="JAACNO010000517">
    <property type="protein sequence ID" value="KAF4147117.1"/>
    <property type="molecule type" value="Genomic_DNA"/>
</dbReference>
<organism evidence="2 3">
    <name type="scientific">Phytophthora infestans</name>
    <name type="common">Potato late blight agent</name>
    <name type="synonym">Botrytis infestans</name>
    <dbReference type="NCBI Taxonomy" id="4787"/>
    <lineage>
        <taxon>Eukaryota</taxon>
        <taxon>Sar</taxon>
        <taxon>Stramenopiles</taxon>
        <taxon>Oomycota</taxon>
        <taxon>Peronosporomycetes</taxon>
        <taxon>Peronosporales</taxon>
        <taxon>Peronosporaceae</taxon>
        <taxon>Phytophthora</taxon>
    </lineage>
</organism>
<feature type="compositionally biased region" description="Polar residues" evidence="1">
    <location>
        <begin position="1001"/>
        <end position="1011"/>
    </location>
</feature>
<evidence type="ECO:0000313" key="2">
    <source>
        <dbReference type="EMBL" id="KAF4147117.1"/>
    </source>
</evidence>
<reference evidence="2" key="1">
    <citation type="submission" date="2020-03" db="EMBL/GenBank/DDBJ databases">
        <title>Hybrid Assembly of Korean Phytophthora infestans isolates.</title>
        <authorList>
            <person name="Prokchorchik M."/>
            <person name="Lee Y."/>
            <person name="Seo J."/>
            <person name="Cho J.-H."/>
            <person name="Park Y.-E."/>
            <person name="Jang D.-C."/>
            <person name="Im J.-S."/>
            <person name="Choi J.-G."/>
            <person name="Park H.-J."/>
            <person name="Lee G.-B."/>
            <person name="Lee Y.-G."/>
            <person name="Hong S.-Y."/>
            <person name="Cho K."/>
            <person name="Sohn K.H."/>
        </authorList>
    </citation>
    <scope>NUCLEOTIDE SEQUENCE</scope>
    <source>
        <strain evidence="2">KR_2_A2</strain>
    </source>
</reference>
<comment type="caution">
    <text evidence="2">The sequence shown here is derived from an EMBL/GenBank/DDBJ whole genome shotgun (WGS) entry which is preliminary data.</text>
</comment>
<proteinExistence type="predicted"/>
<feature type="compositionally biased region" description="Basic and acidic residues" evidence="1">
    <location>
        <begin position="837"/>
        <end position="858"/>
    </location>
</feature>
<name>A0A8S9V4S4_PHYIN</name>
<feature type="compositionally biased region" description="Pro residues" evidence="1">
    <location>
        <begin position="393"/>
        <end position="409"/>
    </location>
</feature>
<feature type="compositionally biased region" description="Polar residues" evidence="1">
    <location>
        <begin position="564"/>
        <end position="575"/>
    </location>
</feature>
<feature type="region of interest" description="Disordered" evidence="1">
    <location>
        <begin position="1"/>
        <end position="29"/>
    </location>
</feature>
<accession>A0A8S9V4S4</accession>
<feature type="compositionally biased region" description="Basic and acidic residues" evidence="1">
    <location>
        <begin position="152"/>
        <end position="181"/>
    </location>
</feature>
<feature type="compositionally biased region" description="Polar residues" evidence="1">
    <location>
        <begin position="474"/>
        <end position="486"/>
    </location>
</feature>
<protein>
    <submittedName>
        <fullName evidence="2">Uncharacterized protein</fullName>
    </submittedName>
</protein>
<feature type="compositionally biased region" description="Polar residues" evidence="1">
    <location>
        <begin position="962"/>
        <end position="972"/>
    </location>
</feature>
<feature type="compositionally biased region" description="Polar residues" evidence="1">
    <location>
        <begin position="910"/>
        <end position="921"/>
    </location>
</feature>
<sequence length="1104" mass="121577">MARARRRPAPRFVAPTPNPAMSARKSAPVSAGGVNVRRLMLSREAAMEHKHEDEAFEADEPSNECGNPFCRQLLANRYARYCELKPMCQRYRALKLQCLANAQAEEDEEDTRPLSLVLKRRKKKEEKKENGVFAIPRKKKGESPASGTRILDLSEEKSSTLKERQLKKQKKRELQEKDERERRHKKKLKRAREKEAESNELEATSAAPRRSLSVASSVSSMDESGAATDRKKRVQSRDPRVRHPPEATSDVETGNDSLRAKKRRLNRRVSADDVLSRSASSSRGTAASDSNWTIPRAKPARPKTAAQAIRNMNVELVPLGVGNPAGVAGGGRYVQNGNRSATQTLRASDPRARAPSLTKFASPAAISAPPRPVQTQPTVPAPAAPAVPQAQPSLPPLPPQPPSLPPPVSRPIRATTPVSSPVEKTSVSSANTTRSNVSTSGASGVRRISAATYLNNRKSDTDRRPLGDRMDFQPSRSSSLERSTGFPSAPAAPPGYHRSDSAPLQSYREPRPEPRRPYPEAQQPYYDTDGNRTEYRDRSEPSVSDRSSWEARNSQSRDRYPRQQAVSSFDSNNYDYSADTHFSPEPPPAEQPYRREPPREQPPPPQRAPSPRRNEVERVASDRRKNDLDDLDDDAPRFSYHEDFLPRLLSVFIHKLPQALEAVFNVTKKPRKMNWYIKYVERIERLCKPFDLQVKINGTKAMVTVRGREWLVLQGNSTVTLHMETIKSLRAEAVTWLRFYEEMEKALAHYRGIYGSQANESYTFLRAWNDLKNPGNYISLPRQANYFCGARLHHWNFVVGKVEIGSGSHEEKREAFRLATVSALDFLLSIGRGGRRPTRDAKPKRERVVSAERQDARGRQRSSSRESTVSNRVRASPASDQANGAASKPSAVPQPTEQPSGDGSAAPTRQPVSSIEPSTSPVPVEHTEKSAVVIIPETDSNNNHGMAEANERSDQDEEMSISDASEQGTVTPGGSPRPLTSASNSSSVLPSASESAAQPAGSDTQTDSTSPAPKVVLASTSLAAENSSATSVPSGGTAKVVGTTADENSTSTKDTPAKAKEATPPRRCMMCEMIRMRKPDGERCLRCQQKGVPTNGAVNVSLGP</sequence>
<feature type="compositionally biased region" description="Basic and acidic residues" evidence="1">
    <location>
        <begin position="612"/>
        <end position="633"/>
    </location>
</feature>
<feature type="compositionally biased region" description="Low complexity" evidence="1">
    <location>
        <begin position="361"/>
        <end position="378"/>
    </location>
</feature>
<feature type="compositionally biased region" description="Polar residues" evidence="1">
    <location>
        <begin position="865"/>
        <end position="884"/>
    </location>
</feature>
<feature type="compositionally biased region" description="Basic and acidic residues" evidence="1">
    <location>
        <begin position="508"/>
        <end position="518"/>
    </location>
</feature>
<feature type="region of interest" description="Disordered" evidence="1">
    <location>
        <begin position="341"/>
        <end position="633"/>
    </location>
</feature>